<evidence type="ECO:0000259" key="10">
    <source>
        <dbReference type="SMART" id="SM00836"/>
    </source>
</evidence>
<dbReference type="CDD" id="cd07956">
    <property type="entry name" value="Anticodon_Ia_Arg"/>
    <property type="match status" value="1"/>
</dbReference>
<evidence type="ECO:0000256" key="8">
    <source>
        <dbReference type="HAMAP-Rule" id="MF_00123"/>
    </source>
</evidence>
<dbReference type="InterPro" id="IPR005148">
    <property type="entry name" value="Arg-tRNA-synth_N"/>
</dbReference>
<dbReference type="SUPFAM" id="SSF52374">
    <property type="entry name" value="Nucleotidylyl transferase"/>
    <property type="match status" value="1"/>
</dbReference>
<feature type="domain" description="DALR anticodon binding" evidence="10">
    <location>
        <begin position="449"/>
        <end position="561"/>
    </location>
</feature>
<dbReference type="SMART" id="SM01016">
    <property type="entry name" value="Arg_tRNA_synt_N"/>
    <property type="match status" value="1"/>
</dbReference>
<evidence type="ECO:0000259" key="11">
    <source>
        <dbReference type="SMART" id="SM01016"/>
    </source>
</evidence>
<dbReference type="PANTHER" id="PTHR11956:SF5">
    <property type="entry name" value="ARGININE--TRNA LIGASE, CYTOPLASMIC"/>
    <property type="match status" value="1"/>
</dbReference>
<comment type="subcellular location">
    <subcellularLocation>
        <location evidence="8">Cytoplasm</location>
    </subcellularLocation>
</comment>
<keyword evidence="6 8" id="KW-0030">Aminoacyl-tRNA synthetase</keyword>
<dbReference type="Pfam" id="PF00750">
    <property type="entry name" value="tRNA-synt_1d"/>
    <property type="match status" value="1"/>
</dbReference>
<dbReference type="Proteomes" id="UP001596410">
    <property type="component" value="Unassembled WGS sequence"/>
</dbReference>
<evidence type="ECO:0000256" key="6">
    <source>
        <dbReference type="ARBA" id="ARBA00023146"/>
    </source>
</evidence>
<keyword evidence="3 8" id="KW-0547">Nucleotide-binding</keyword>
<dbReference type="SMART" id="SM00836">
    <property type="entry name" value="DALR_1"/>
    <property type="match status" value="1"/>
</dbReference>
<comment type="similarity">
    <text evidence="1 8 9">Belongs to the class-I aminoacyl-tRNA synthetase family.</text>
</comment>
<dbReference type="Pfam" id="PF05746">
    <property type="entry name" value="DALR_1"/>
    <property type="match status" value="1"/>
</dbReference>
<dbReference type="InterPro" id="IPR014729">
    <property type="entry name" value="Rossmann-like_a/b/a_fold"/>
</dbReference>
<protein>
    <recommendedName>
        <fullName evidence="8">Arginine--tRNA ligase</fullName>
        <ecNumber evidence="8">6.1.1.19</ecNumber>
    </recommendedName>
    <alternativeName>
        <fullName evidence="8">Arginyl-tRNA synthetase</fullName>
        <shortName evidence="8">ArgRS</shortName>
    </alternativeName>
</protein>
<dbReference type="InterPro" id="IPR009080">
    <property type="entry name" value="tRNAsynth_Ia_anticodon-bd"/>
</dbReference>
<evidence type="ECO:0000256" key="1">
    <source>
        <dbReference type="ARBA" id="ARBA00005594"/>
    </source>
</evidence>
<dbReference type="EC" id="6.1.1.19" evidence="8"/>
<evidence type="ECO:0000313" key="13">
    <source>
        <dbReference type="Proteomes" id="UP001596410"/>
    </source>
</evidence>
<keyword evidence="8" id="KW-0963">Cytoplasm</keyword>
<dbReference type="Gene3D" id="1.10.730.10">
    <property type="entry name" value="Isoleucyl-tRNA Synthetase, Domain 1"/>
    <property type="match status" value="1"/>
</dbReference>
<feature type="domain" description="Arginyl tRNA synthetase N-terminal" evidence="11">
    <location>
        <begin position="4"/>
        <end position="83"/>
    </location>
</feature>
<dbReference type="Gene3D" id="3.30.1360.70">
    <property type="entry name" value="Arginyl tRNA synthetase N-terminal domain"/>
    <property type="match status" value="1"/>
</dbReference>
<keyword evidence="5 8" id="KW-0648">Protein biosynthesis</keyword>
<dbReference type="CDD" id="cd00671">
    <property type="entry name" value="ArgRS_core"/>
    <property type="match status" value="1"/>
</dbReference>
<keyword evidence="2 8" id="KW-0436">Ligase</keyword>
<keyword evidence="13" id="KW-1185">Reference proteome</keyword>
<dbReference type="InterPro" id="IPR008909">
    <property type="entry name" value="DALR_anticod-bd"/>
</dbReference>
<dbReference type="Pfam" id="PF03485">
    <property type="entry name" value="Arg_tRNA_synt_N"/>
    <property type="match status" value="1"/>
</dbReference>
<feature type="short sequence motif" description="'HIGH' region" evidence="8">
    <location>
        <begin position="121"/>
        <end position="131"/>
    </location>
</feature>
<gene>
    <name evidence="8 12" type="primary">argS</name>
    <name evidence="12" type="ORF">ACFQIC_08740</name>
</gene>
<evidence type="ECO:0000256" key="5">
    <source>
        <dbReference type="ARBA" id="ARBA00022917"/>
    </source>
</evidence>
<name>A0ABW2ELK4_9BACI</name>
<dbReference type="SUPFAM" id="SSF55190">
    <property type="entry name" value="Arginyl-tRNA synthetase (ArgRS), N-terminal 'additional' domain"/>
    <property type="match status" value="1"/>
</dbReference>
<evidence type="ECO:0000256" key="2">
    <source>
        <dbReference type="ARBA" id="ARBA00022598"/>
    </source>
</evidence>
<dbReference type="EMBL" id="JBHSZV010000020">
    <property type="protein sequence ID" value="MFC7061944.1"/>
    <property type="molecule type" value="Genomic_DNA"/>
</dbReference>
<dbReference type="RefSeq" id="WP_204709793.1">
    <property type="nucleotide sequence ID" value="NZ_JBHSZV010000020.1"/>
</dbReference>
<evidence type="ECO:0000313" key="12">
    <source>
        <dbReference type="EMBL" id="MFC7061944.1"/>
    </source>
</evidence>
<dbReference type="PANTHER" id="PTHR11956">
    <property type="entry name" value="ARGINYL-TRNA SYNTHETASE"/>
    <property type="match status" value="1"/>
</dbReference>
<evidence type="ECO:0000256" key="3">
    <source>
        <dbReference type="ARBA" id="ARBA00022741"/>
    </source>
</evidence>
<comment type="subunit">
    <text evidence="8">Monomer.</text>
</comment>
<comment type="catalytic activity">
    <reaction evidence="7 8">
        <text>tRNA(Arg) + L-arginine + ATP = L-arginyl-tRNA(Arg) + AMP + diphosphate</text>
        <dbReference type="Rhea" id="RHEA:20301"/>
        <dbReference type="Rhea" id="RHEA-COMP:9658"/>
        <dbReference type="Rhea" id="RHEA-COMP:9673"/>
        <dbReference type="ChEBI" id="CHEBI:30616"/>
        <dbReference type="ChEBI" id="CHEBI:32682"/>
        <dbReference type="ChEBI" id="CHEBI:33019"/>
        <dbReference type="ChEBI" id="CHEBI:78442"/>
        <dbReference type="ChEBI" id="CHEBI:78513"/>
        <dbReference type="ChEBI" id="CHEBI:456215"/>
        <dbReference type="EC" id="6.1.1.19"/>
    </reaction>
</comment>
<dbReference type="NCBIfam" id="TIGR00456">
    <property type="entry name" value="argS"/>
    <property type="match status" value="1"/>
</dbReference>
<dbReference type="InterPro" id="IPR001278">
    <property type="entry name" value="Arg-tRNA-ligase"/>
</dbReference>
<organism evidence="12 13">
    <name type="scientific">Halobacillus seohaensis</name>
    <dbReference type="NCBI Taxonomy" id="447421"/>
    <lineage>
        <taxon>Bacteria</taxon>
        <taxon>Bacillati</taxon>
        <taxon>Bacillota</taxon>
        <taxon>Bacilli</taxon>
        <taxon>Bacillales</taxon>
        <taxon>Bacillaceae</taxon>
        <taxon>Halobacillus</taxon>
    </lineage>
</organism>
<sequence>MEKHVLALQLSQLLGEEFSREWVYSLIETPKQEKMGDMAFPCFKLSPTFRKSPQDLASELAPRLKHDLFTRVQPTGGYINIFLNQSLIAEHTLKKILTEQEDYGKHSFGEGKTVVLDLSAPNIAKPFSMGHLRSTVIGNALSNLAENCGYETVKINYIGDYGTQFGKLLAAYKKWGDEELIRSNPLAELTKIYVKFHEEAKQDPSLIDEGRDWFKKLEQQHPEALKLWKWFKDASLEEFNKIYQLLGIEFDLTRGEAYYNDKMEATVDLLKEHSLLSNSEGAEVVHLDEEGLPPCLIKKSDGTTIYATRDLTAAIDRYQNYTFDQALYIVGHEQSLHFEQIKHVLGKLNFPWAQDVKHISFGMMLQDGSKMSTRRGKTILLEKVLEEAIDRAKVNIEEKNPSLENKEDVARQVGVGAVIFHDLKHDRRNDVEFSLEDMLTFEGKTAPYLQYAYVRAQSILNRGGFEINSGTPALNDEQAWLVIKQLRSFPEIVEKAYKEYDPSKIAKYLLDVAKGFNQYYASVKILNEDNHLDSRLTLVYSFSLVIRKGLELLGIEAPKRM</sequence>
<dbReference type="SUPFAM" id="SSF47323">
    <property type="entry name" value="Anticodon-binding domain of a subclass of class I aminoacyl-tRNA synthetases"/>
    <property type="match status" value="1"/>
</dbReference>
<dbReference type="InterPro" id="IPR036695">
    <property type="entry name" value="Arg-tRNA-synth_N_sf"/>
</dbReference>
<keyword evidence="4 8" id="KW-0067">ATP-binding</keyword>
<proteinExistence type="inferred from homology"/>
<dbReference type="Gene3D" id="3.40.50.620">
    <property type="entry name" value="HUPs"/>
    <property type="match status" value="1"/>
</dbReference>
<dbReference type="PRINTS" id="PR01038">
    <property type="entry name" value="TRNASYNTHARG"/>
</dbReference>
<evidence type="ECO:0000256" key="4">
    <source>
        <dbReference type="ARBA" id="ARBA00022840"/>
    </source>
</evidence>
<dbReference type="InterPro" id="IPR035684">
    <property type="entry name" value="ArgRS_core"/>
</dbReference>
<dbReference type="HAMAP" id="MF_00123">
    <property type="entry name" value="Arg_tRNA_synth"/>
    <property type="match status" value="1"/>
</dbReference>
<evidence type="ECO:0000256" key="7">
    <source>
        <dbReference type="ARBA" id="ARBA00049339"/>
    </source>
</evidence>
<comment type="caution">
    <text evidence="12">The sequence shown here is derived from an EMBL/GenBank/DDBJ whole genome shotgun (WGS) entry which is preliminary data.</text>
</comment>
<reference evidence="13" key="1">
    <citation type="journal article" date="2019" name="Int. J. Syst. Evol. Microbiol.">
        <title>The Global Catalogue of Microorganisms (GCM) 10K type strain sequencing project: providing services to taxonomists for standard genome sequencing and annotation.</title>
        <authorList>
            <consortium name="The Broad Institute Genomics Platform"/>
            <consortium name="The Broad Institute Genome Sequencing Center for Infectious Disease"/>
            <person name="Wu L."/>
            <person name="Ma J."/>
        </authorList>
    </citation>
    <scope>NUCLEOTIDE SEQUENCE [LARGE SCALE GENOMIC DNA]</scope>
    <source>
        <strain evidence="13">CGMCC 4.1621</strain>
    </source>
</reference>
<evidence type="ECO:0000256" key="9">
    <source>
        <dbReference type="RuleBase" id="RU363038"/>
    </source>
</evidence>
<accession>A0ABW2ELK4</accession>
<dbReference type="GO" id="GO:0004814">
    <property type="term" value="F:arginine-tRNA ligase activity"/>
    <property type="evidence" value="ECO:0007669"/>
    <property type="project" value="UniProtKB-EC"/>
</dbReference>